<evidence type="ECO:0000313" key="2">
    <source>
        <dbReference type="Proteomes" id="UP000007799"/>
    </source>
</evidence>
<dbReference type="PANTHER" id="PTHR39217">
    <property type="match status" value="1"/>
</dbReference>
<dbReference type="GO" id="GO:0005524">
    <property type="term" value="F:ATP binding"/>
    <property type="evidence" value="ECO:0007669"/>
    <property type="project" value="InterPro"/>
</dbReference>
<dbReference type="GeneID" id="16077159"/>
<proteinExistence type="predicted"/>
<dbReference type="OrthoDB" id="406765at2759"/>
<dbReference type="EMBL" id="GL832959">
    <property type="protein sequence ID" value="EGD81364.1"/>
    <property type="molecule type" value="Genomic_DNA"/>
</dbReference>
<gene>
    <name evidence="1" type="ORF">PTSG_02083</name>
</gene>
<dbReference type="OMA" id="TWDYSWR"/>
<dbReference type="eggNOG" id="ENOG502S74X">
    <property type="taxonomic scope" value="Eukaryota"/>
</dbReference>
<dbReference type="SUPFAM" id="SSF56059">
    <property type="entry name" value="Glutathione synthetase ATP-binding domain-like"/>
    <property type="match status" value="1"/>
</dbReference>
<sequence>MTSEEAREGRVVFITATSGTSDDNETPLLMKLLKEKHGVDAVNLAWDTPDVFEHWTQRDVGIVKSPWNYHLKYDEFVAFLDEVERRNLVIHNSLSVLRSNIHKGYLTKLEEKGIPTIPTAHYSRGTKHSVADLVEQRGWSDVVIKPAVGASSFKTKHFRAADHEAAQAHLDALLADRDAMVQKFMHSIRTRGETSLIWFDGALSHAVHKRATFEGDQLHFPEHSAAPTEVERAFVDRVLATQPPCLYARIDIMQDDDGSIRLSELELTEPYLYLPIHPGASEAYAAAIARTLQRHTAATATTTSTAQAVDSKQ</sequence>
<dbReference type="Gene3D" id="3.30.1490.20">
    <property type="entry name" value="ATP-grasp fold, A domain"/>
    <property type="match status" value="1"/>
</dbReference>
<organism evidence="1 2">
    <name type="scientific">Salpingoeca rosetta (strain ATCC 50818 / BSB-021)</name>
    <dbReference type="NCBI Taxonomy" id="946362"/>
    <lineage>
        <taxon>Eukaryota</taxon>
        <taxon>Choanoflagellata</taxon>
        <taxon>Craspedida</taxon>
        <taxon>Salpingoecidae</taxon>
        <taxon>Salpingoeca</taxon>
    </lineage>
</organism>
<accession>F2U2K9</accession>
<dbReference type="KEGG" id="sre:PTSG_02083"/>
<dbReference type="PANTHER" id="PTHR39217:SF1">
    <property type="entry name" value="GLUTATHIONE SYNTHETASE"/>
    <property type="match status" value="1"/>
</dbReference>
<name>F2U2K9_SALR5</name>
<evidence type="ECO:0008006" key="3">
    <source>
        <dbReference type="Google" id="ProtNLM"/>
    </source>
</evidence>
<dbReference type="InterPro" id="IPR053191">
    <property type="entry name" value="DcsG_Biosynth_Enzyme"/>
</dbReference>
<dbReference type="AlphaFoldDB" id="F2U2K9"/>
<evidence type="ECO:0000313" key="1">
    <source>
        <dbReference type="EMBL" id="EGD81364.1"/>
    </source>
</evidence>
<dbReference type="RefSeq" id="XP_004996568.1">
    <property type="nucleotide sequence ID" value="XM_004996511.1"/>
</dbReference>
<dbReference type="Proteomes" id="UP000007799">
    <property type="component" value="Unassembled WGS sequence"/>
</dbReference>
<dbReference type="InterPro" id="IPR013815">
    <property type="entry name" value="ATP_grasp_subdomain_1"/>
</dbReference>
<keyword evidence="2" id="KW-1185">Reference proteome</keyword>
<dbReference type="Gene3D" id="3.40.50.20">
    <property type="match status" value="1"/>
</dbReference>
<protein>
    <recommendedName>
        <fullName evidence="3">ATP-grasp domain-containing protein</fullName>
    </recommendedName>
</protein>
<dbReference type="Gene3D" id="3.30.470.20">
    <property type="entry name" value="ATP-grasp fold, B domain"/>
    <property type="match status" value="1"/>
</dbReference>
<dbReference type="STRING" id="946362.F2U2K9"/>
<dbReference type="InParanoid" id="F2U2K9"/>
<reference evidence="1" key="1">
    <citation type="submission" date="2009-08" db="EMBL/GenBank/DDBJ databases">
        <title>Annotation of Salpingoeca rosetta.</title>
        <authorList>
            <consortium name="The Broad Institute Genome Sequencing Platform"/>
            <person name="Russ C."/>
            <person name="Cuomo C."/>
            <person name="Burger G."/>
            <person name="Gray M.W."/>
            <person name="Holland P.W.H."/>
            <person name="King N."/>
            <person name="Lang F.B.F."/>
            <person name="Roger A.J."/>
            <person name="Ruiz-Trillo I."/>
            <person name="Young S.K."/>
            <person name="Zeng Q."/>
            <person name="Gargeya S."/>
            <person name="Alvarado L."/>
            <person name="Berlin A."/>
            <person name="Chapman S.B."/>
            <person name="Chen Z."/>
            <person name="Freedman E."/>
            <person name="Gellesch M."/>
            <person name="Goldberg J."/>
            <person name="Griggs A."/>
            <person name="Gujja S."/>
            <person name="Heilman E."/>
            <person name="Heiman D."/>
            <person name="Howarth C."/>
            <person name="Mehta T."/>
            <person name="Neiman D."/>
            <person name="Pearson M."/>
            <person name="Roberts A."/>
            <person name="Saif S."/>
            <person name="Shea T."/>
            <person name="Shenoy N."/>
            <person name="Sisk P."/>
            <person name="Stolte C."/>
            <person name="Sykes S."/>
            <person name="White J."/>
            <person name="Yandava C."/>
            <person name="Haas B."/>
            <person name="Nusbaum C."/>
            <person name="Birren B."/>
        </authorList>
    </citation>
    <scope>NUCLEOTIDE SEQUENCE</scope>
    <source>
        <strain evidence="1">ATCC 50818</strain>
    </source>
</reference>